<keyword evidence="3" id="KW-1185">Reference proteome</keyword>
<keyword evidence="2" id="KW-0255">Endonuclease</keyword>
<accession>A0A975DEE1</accession>
<dbReference type="InterPro" id="IPR003615">
    <property type="entry name" value="HNH_nuc"/>
</dbReference>
<name>A0A975DEE1_9GAMM</name>
<dbReference type="CDD" id="cd00085">
    <property type="entry name" value="HNHc"/>
    <property type="match status" value="1"/>
</dbReference>
<sequence>MFKVTGINENKPGQPFYGDCKWVYDTEELTEYEHLVGRLIVRPKRIIGRSVYRLAENIADDLEIVEYSPQAFNSSKVKGLSSIEEMHNEFNDELKKAFELESATLVEKSKSYPNKPASINTIVSVFKRNPYVTAIVLKNANGVCGNCNRTAPFKRKKDGSPYLEVHHRKTLANGGDDTVENCIALCPNCHREMHYG</sequence>
<proteinExistence type="predicted"/>
<dbReference type="SMART" id="SM00507">
    <property type="entry name" value="HNHc"/>
    <property type="match status" value="1"/>
</dbReference>
<dbReference type="Gene3D" id="1.10.30.50">
    <property type="match status" value="1"/>
</dbReference>
<dbReference type="Pfam" id="PF01844">
    <property type="entry name" value="HNH"/>
    <property type="match status" value="1"/>
</dbReference>
<dbReference type="KEGG" id="psym:J1N51_11255"/>
<reference evidence="2" key="1">
    <citation type="submission" date="2021-03" db="EMBL/GenBank/DDBJ databases">
        <title>Description of Psychrosphaera ytuae sp. nov. isolated from deep sea sediment of South China Sea.</title>
        <authorList>
            <person name="Zhang J."/>
            <person name="Xu X.-D."/>
        </authorList>
    </citation>
    <scope>NUCLEOTIDE SEQUENCE</scope>
    <source>
        <strain evidence="2">MTZ26</strain>
    </source>
</reference>
<dbReference type="GO" id="GO:0008270">
    <property type="term" value="F:zinc ion binding"/>
    <property type="evidence" value="ECO:0007669"/>
    <property type="project" value="InterPro"/>
</dbReference>
<dbReference type="GO" id="GO:0003676">
    <property type="term" value="F:nucleic acid binding"/>
    <property type="evidence" value="ECO:0007669"/>
    <property type="project" value="InterPro"/>
</dbReference>
<dbReference type="GO" id="GO:0004519">
    <property type="term" value="F:endonuclease activity"/>
    <property type="evidence" value="ECO:0007669"/>
    <property type="project" value="UniProtKB-KW"/>
</dbReference>
<dbReference type="AlphaFoldDB" id="A0A975DEE1"/>
<gene>
    <name evidence="2" type="ORF">J1N51_11255</name>
</gene>
<feature type="domain" description="HNH nuclease" evidence="1">
    <location>
        <begin position="131"/>
        <end position="191"/>
    </location>
</feature>
<keyword evidence="2" id="KW-0378">Hydrolase</keyword>
<dbReference type="EMBL" id="CP072110">
    <property type="protein sequence ID" value="QTH65378.1"/>
    <property type="molecule type" value="Genomic_DNA"/>
</dbReference>
<organism evidence="2 3">
    <name type="scientific">Psychrosphaera ytuae</name>
    <dbReference type="NCBI Taxonomy" id="2820710"/>
    <lineage>
        <taxon>Bacteria</taxon>
        <taxon>Pseudomonadati</taxon>
        <taxon>Pseudomonadota</taxon>
        <taxon>Gammaproteobacteria</taxon>
        <taxon>Alteromonadales</taxon>
        <taxon>Pseudoalteromonadaceae</taxon>
        <taxon>Psychrosphaera</taxon>
    </lineage>
</organism>
<evidence type="ECO:0000313" key="2">
    <source>
        <dbReference type="EMBL" id="QTH65378.1"/>
    </source>
</evidence>
<evidence type="ECO:0000259" key="1">
    <source>
        <dbReference type="SMART" id="SM00507"/>
    </source>
</evidence>
<dbReference type="InterPro" id="IPR002711">
    <property type="entry name" value="HNH"/>
</dbReference>
<evidence type="ECO:0000313" key="3">
    <source>
        <dbReference type="Proteomes" id="UP000682739"/>
    </source>
</evidence>
<protein>
    <submittedName>
        <fullName evidence="2">HNH endonuclease</fullName>
    </submittedName>
</protein>
<keyword evidence="2" id="KW-0540">Nuclease</keyword>
<dbReference type="Proteomes" id="UP000682739">
    <property type="component" value="Chromosome"/>
</dbReference>